<evidence type="ECO:0000256" key="1">
    <source>
        <dbReference type="SAM" id="SignalP"/>
    </source>
</evidence>
<reference evidence="2" key="1">
    <citation type="submission" date="2023-07" db="EMBL/GenBank/DDBJ databases">
        <title>Functional and genomic diversity of the sorghum phyllosphere microbiome.</title>
        <authorList>
            <person name="Shade A."/>
        </authorList>
    </citation>
    <scope>NUCLEOTIDE SEQUENCE</scope>
    <source>
        <strain evidence="2">SORGH_AS_0457</strain>
    </source>
</reference>
<dbReference type="AlphaFoldDB" id="A0AAP5AIX8"/>
<accession>A0AAP5AIX8</accession>
<sequence>MTLGTNLLALALLTTTAFAHASEAWQTSSPVSAAYKCGSEGGMTIIAATADFSTSAQGPDKDGYQRARTGRQTFRCKGGPSVSVVVLPPRATGECGADGRVVITDITPPGGRKGTELIEFNRRCFFNDYITRIRIFKQDSHYSIERCSETNRFNKQAFVGCTTTSLSPARN</sequence>
<proteinExistence type="predicted"/>
<feature type="signal peptide" evidence="1">
    <location>
        <begin position="1"/>
        <end position="21"/>
    </location>
</feature>
<dbReference type="Proteomes" id="UP001226084">
    <property type="component" value="Unassembled WGS sequence"/>
</dbReference>
<dbReference type="RefSeq" id="WP_307107307.1">
    <property type="nucleotide sequence ID" value="NZ_JAUTAS010000001.1"/>
</dbReference>
<keyword evidence="1" id="KW-0732">Signal</keyword>
<name>A0AAP5AIX8_9GAMM</name>
<dbReference type="EMBL" id="JAUTAS010000001">
    <property type="protein sequence ID" value="MDQ1109449.1"/>
    <property type="molecule type" value="Genomic_DNA"/>
</dbReference>
<organism evidence="2 3">
    <name type="scientific">Stenotrophomonas rhizophila</name>
    <dbReference type="NCBI Taxonomy" id="216778"/>
    <lineage>
        <taxon>Bacteria</taxon>
        <taxon>Pseudomonadati</taxon>
        <taxon>Pseudomonadota</taxon>
        <taxon>Gammaproteobacteria</taxon>
        <taxon>Lysobacterales</taxon>
        <taxon>Lysobacteraceae</taxon>
        <taxon>Stenotrophomonas</taxon>
    </lineage>
</organism>
<comment type="caution">
    <text evidence="2">The sequence shown here is derived from an EMBL/GenBank/DDBJ whole genome shotgun (WGS) entry which is preliminary data.</text>
</comment>
<evidence type="ECO:0000313" key="3">
    <source>
        <dbReference type="Proteomes" id="UP001226084"/>
    </source>
</evidence>
<protein>
    <submittedName>
        <fullName evidence="2">Uncharacterized protein</fullName>
    </submittedName>
</protein>
<feature type="chain" id="PRO_5042905081" evidence="1">
    <location>
        <begin position="22"/>
        <end position="171"/>
    </location>
</feature>
<evidence type="ECO:0000313" key="2">
    <source>
        <dbReference type="EMBL" id="MDQ1109449.1"/>
    </source>
</evidence>
<gene>
    <name evidence="2" type="ORF">QE424_002608</name>
</gene>